<reference evidence="1" key="1">
    <citation type="submission" date="2024-09" db="EMBL/GenBank/DDBJ databases">
        <title>Black Yeasts Isolated from many extreme environments.</title>
        <authorList>
            <person name="Coleine C."/>
            <person name="Stajich J.E."/>
            <person name="Selbmann L."/>
        </authorList>
    </citation>
    <scope>NUCLEOTIDE SEQUENCE</scope>
    <source>
        <strain evidence="1">CCFEE 5737</strain>
    </source>
</reference>
<comment type="caution">
    <text evidence="1">The sequence shown here is derived from an EMBL/GenBank/DDBJ whole genome shotgun (WGS) entry which is preliminary data.</text>
</comment>
<sequence>MKRLASSSFRNYTVNRACYTSVAALGDLLELPFSKTSGEVVGTDISEAVVQRSLATARQAHPPDITQDRLHVVRGAAEDAAAVVEAHYKRGELPTSLFDVIIAFKVLAHIPSDR</sequence>
<protein>
    <submittedName>
        <fullName evidence="1">Uncharacterized protein</fullName>
    </submittedName>
</protein>
<gene>
    <name evidence="1" type="ORF">LTS18_008209</name>
</gene>
<feature type="non-terminal residue" evidence="1">
    <location>
        <position position="114"/>
    </location>
</feature>
<organism evidence="1 2">
    <name type="scientific">Coniosporium uncinatum</name>
    <dbReference type="NCBI Taxonomy" id="93489"/>
    <lineage>
        <taxon>Eukaryota</taxon>
        <taxon>Fungi</taxon>
        <taxon>Dikarya</taxon>
        <taxon>Ascomycota</taxon>
        <taxon>Pezizomycotina</taxon>
        <taxon>Dothideomycetes</taxon>
        <taxon>Dothideomycetes incertae sedis</taxon>
        <taxon>Coniosporium</taxon>
    </lineage>
</organism>
<evidence type="ECO:0000313" key="2">
    <source>
        <dbReference type="Proteomes" id="UP001186974"/>
    </source>
</evidence>
<keyword evidence="2" id="KW-1185">Reference proteome</keyword>
<dbReference type="EMBL" id="JAWDJW010000212">
    <property type="protein sequence ID" value="KAK3081298.1"/>
    <property type="molecule type" value="Genomic_DNA"/>
</dbReference>
<evidence type="ECO:0000313" key="1">
    <source>
        <dbReference type="EMBL" id="KAK3081298.1"/>
    </source>
</evidence>
<name>A0ACC3DXL3_9PEZI</name>
<accession>A0ACC3DXL3</accession>
<proteinExistence type="predicted"/>
<dbReference type="Proteomes" id="UP001186974">
    <property type="component" value="Unassembled WGS sequence"/>
</dbReference>